<dbReference type="PANTHER" id="PTHR47256">
    <property type="entry name" value="ZN(II)2CYS6 TRANSCRIPTION FACTOR (EUROFUNG)-RELATED"/>
    <property type="match status" value="1"/>
</dbReference>
<evidence type="ECO:0000313" key="1">
    <source>
        <dbReference type="EMBL" id="KAK3679995.1"/>
    </source>
</evidence>
<dbReference type="CDD" id="cd12148">
    <property type="entry name" value="fungal_TF_MHR"/>
    <property type="match status" value="1"/>
</dbReference>
<dbReference type="AlphaFoldDB" id="A0AAE0WX40"/>
<dbReference type="InterPro" id="IPR053187">
    <property type="entry name" value="Notoamide_regulator"/>
</dbReference>
<evidence type="ECO:0000313" key="2">
    <source>
        <dbReference type="Proteomes" id="UP001274830"/>
    </source>
</evidence>
<dbReference type="Proteomes" id="UP001274830">
    <property type="component" value="Unassembled WGS sequence"/>
</dbReference>
<reference evidence="1" key="1">
    <citation type="submission" date="2023-07" db="EMBL/GenBank/DDBJ databases">
        <title>Black Yeasts Isolated from many extreme environments.</title>
        <authorList>
            <person name="Coleine C."/>
            <person name="Stajich J.E."/>
            <person name="Selbmann L."/>
        </authorList>
    </citation>
    <scope>NUCLEOTIDE SEQUENCE</scope>
    <source>
        <strain evidence="1">CCFEE 5485</strain>
    </source>
</reference>
<name>A0AAE0WX40_9PEZI</name>
<keyword evidence="2" id="KW-1185">Reference proteome</keyword>
<gene>
    <name evidence="1" type="ORF">LTR78_000372</name>
</gene>
<sequence>MATLKALHARRVHRIMGDVPLRMGDDLPPSPAEVPPELAPAFQHGSTFQQLPPDSPFIRSDKRLARFNLAAWCPVTVPNELARRLLDFYLHTDHAVLGHFDSELFIEDLLNNNTDFCSVLLVTSLLLWACHGYSLIDQRALMLSTPLFDATLRLWQQERDHNSLTTLAAGIFFRLACTVIGNEDIGLSVFADMYDMVQRLELVGTVSDNPEAYTQLDEHERKWYRARAHAAWGLFNFTTLHSFSYGPPMMSELPKFMIPGEAYTWPLPDFMGNTFTKLSKLWLILNEVSLAYFADPSGGSPEHLSIDFAEGQYRRLLEWADMNGPLIEQWDRDSRHQSYIQVIFHTCVLELFRPFLDTNLPLKTFQWQQCTPRAIYSASTRQLHYQLLMFPIIHPSADFIWWWYGVCQIANAAITTLEKPDSQWIFLLCLVCFHDLAVCFPVMGDVLAGLLRIATRRKFLHRRDAHVLYERLRENRRMLTRQDQKGVGFSIDLSMSERGSEIASVSQLAKAS</sequence>
<protein>
    <recommendedName>
        <fullName evidence="3">Transcription factor domain-containing protein</fullName>
    </recommendedName>
</protein>
<comment type="caution">
    <text evidence="1">The sequence shown here is derived from an EMBL/GenBank/DDBJ whole genome shotgun (WGS) entry which is preliminary data.</text>
</comment>
<organism evidence="1 2">
    <name type="scientific">Recurvomyces mirabilis</name>
    <dbReference type="NCBI Taxonomy" id="574656"/>
    <lineage>
        <taxon>Eukaryota</taxon>
        <taxon>Fungi</taxon>
        <taxon>Dikarya</taxon>
        <taxon>Ascomycota</taxon>
        <taxon>Pezizomycotina</taxon>
        <taxon>Dothideomycetes</taxon>
        <taxon>Dothideomycetidae</taxon>
        <taxon>Mycosphaerellales</taxon>
        <taxon>Teratosphaeriaceae</taxon>
        <taxon>Recurvomyces</taxon>
    </lineage>
</organism>
<accession>A0AAE0WX40</accession>
<dbReference type="EMBL" id="JAUTXT010000001">
    <property type="protein sequence ID" value="KAK3679995.1"/>
    <property type="molecule type" value="Genomic_DNA"/>
</dbReference>
<proteinExistence type="predicted"/>
<dbReference type="PANTHER" id="PTHR47256:SF1">
    <property type="entry name" value="ZN(II)2CYS6 TRANSCRIPTION FACTOR (EUROFUNG)"/>
    <property type="match status" value="1"/>
</dbReference>
<evidence type="ECO:0008006" key="3">
    <source>
        <dbReference type="Google" id="ProtNLM"/>
    </source>
</evidence>